<evidence type="ECO:0000313" key="3">
    <source>
        <dbReference type="RefSeq" id="XP_054826226.1"/>
    </source>
</evidence>
<protein>
    <submittedName>
        <fullName evidence="2 3">Uncharacterized protein LOC129323677</fullName>
    </submittedName>
</protein>
<dbReference type="RefSeq" id="XP_054826226.1">
    <property type="nucleotide sequence ID" value="XM_054970251.1"/>
</dbReference>
<dbReference type="Proteomes" id="UP001190640">
    <property type="component" value="Chromosome 2"/>
</dbReference>
<reference evidence="2 3" key="1">
    <citation type="submission" date="2025-04" db="UniProtKB">
        <authorList>
            <consortium name="RefSeq"/>
        </authorList>
    </citation>
    <scope>IDENTIFICATION</scope>
    <source>
        <tissue evidence="2 3">Blood</tissue>
    </source>
</reference>
<dbReference type="RefSeq" id="XP_054826224.1">
    <property type="nucleotide sequence ID" value="XM_054970249.1"/>
</dbReference>
<dbReference type="KEGG" id="emc:129323677"/>
<organism evidence="1 3">
    <name type="scientific">Eublepharis macularius</name>
    <name type="common">Leopard gecko</name>
    <name type="synonym">Cyrtodactylus macularius</name>
    <dbReference type="NCBI Taxonomy" id="481883"/>
    <lineage>
        <taxon>Eukaryota</taxon>
        <taxon>Metazoa</taxon>
        <taxon>Chordata</taxon>
        <taxon>Craniata</taxon>
        <taxon>Vertebrata</taxon>
        <taxon>Euteleostomi</taxon>
        <taxon>Lepidosauria</taxon>
        <taxon>Squamata</taxon>
        <taxon>Bifurcata</taxon>
        <taxon>Gekkota</taxon>
        <taxon>Eublepharidae</taxon>
        <taxon>Eublepharinae</taxon>
        <taxon>Eublepharis</taxon>
    </lineage>
</organism>
<proteinExistence type="predicted"/>
<accession>A0AA97IV90</accession>
<dbReference type="AlphaFoldDB" id="A0AA97IV90"/>
<name>A0AA97IV90_EUBMA</name>
<evidence type="ECO:0000313" key="2">
    <source>
        <dbReference type="RefSeq" id="XP_054826224.1"/>
    </source>
</evidence>
<dbReference type="GeneID" id="129323677"/>
<gene>
    <name evidence="2 3 4" type="primary">LOC129323677</name>
</gene>
<evidence type="ECO:0000313" key="1">
    <source>
        <dbReference type="Proteomes" id="UP001190640"/>
    </source>
</evidence>
<evidence type="ECO:0000313" key="4">
    <source>
        <dbReference type="RefSeq" id="XP_054826227.1"/>
    </source>
</evidence>
<dbReference type="RefSeq" id="XP_054826227.1">
    <property type="nucleotide sequence ID" value="XM_054970252.1"/>
</dbReference>
<keyword evidence="1" id="KW-1185">Reference proteome</keyword>
<sequence>MFWGKMISLFTGTRDGATMNTTESGTLTDPTEGTGLSAPFRAKEVSQAATQAAIEAGREMPSSGFSDQKQLPLMPPREQVFKFGPADNATVFRALFAGAVYDSESPQDVSLLPSILHQVNIAPFTMGRINDSVLDINDFVTASCICSLRLRQPEGRQQQFLQEMLTLYLPKDPTASEQEARAELQRILDDTNNLRDQVWFTDAYRSAAQAAESNQAVRDIIGYWEGSKKEWNTNVTLQQKLQFVSTMALFIPEQGRQRVLNSVLLCIISFALWGEISQVKLSRLQQNLAPIMKGISEQLTRADIILTWRNFAHLVDDSNVAEVFRRWLLFIPVPTRRLRVCLAQAADSELMSLDVIAMALHKHPTFPWYKVMRMYPQEWKNAVMALKLVGSNPIYGFRSYLPQLRSTRYKSFSYICGKLLIECGDKSWSDYCRFQEDKRYKDIIDTLIREYISAQEGPDLDEDPSGDLLPLVKNSPAKPGTVTHGRSGCDQNRPPVGSMTLNLLFLVCVLLISASREGF</sequence>